<dbReference type="EMBL" id="GBXM01061565">
    <property type="protein sequence ID" value="JAH47012.1"/>
    <property type="molecule type" value="Transcribed_RNA"/>
</dbReference>
<protein>
    <submittedName>
        <fullName evidence="2">Uncharacterized protein</fullName>
    </submittedName>
</protein>
<evidence type="ECO:0000256" key="1">
    <source>
        <dbReference type="SAM" id="MobiDB-lite"/>
    </source>
</evidence>
<proteinExistence type="predicted"/>
<dbReference type="EMBL" id="GBXM01081552">
    <property type="protein sequence ID" value="JAH27025.1"/>
    <property type="molecule type" value="Transcribed_RNA"/>
</dbReference>
<evidence type="ECO:0000313" key="2">
    <source>
        <dbReference type="EMBL" id="JAH47012.1"/>
    </source>
</evidence>
<reference evidence="2" key="1">
    <citation type="submission" date="2014-11" db="EMBL/GenBank/DDBJ databases">
        <authorList>
            <person name="Amaro Gonzalez C."/>
        </authorList>
    </citation>
    <scope>NUCLEOTIDE SEQUENCE</scope>
</reference>
<feature type="compositionally biased region" description="Basic and acidic residues" evidence="1">
    <location>
        <begin position="23"/>
        <end position="39"/>
    </location>
</feature>
<name>A0A0E9T0I7_ANGAN</name>
<dbReference type="AlphaFoldDB" id="A0A0E9T0I7"/>
<reference evidence="2" key="2">
    <citation type="journal article" date="2015" name="Fish Shellfish Immunol.">
        <title>Early steps in the European eel (Anguilla anguilla)-Vibrio vulnificus interaction in the gills: Role of the RtxA13 toxin.</title>
        <authorList>
            <person name="Callol A."/>
            <person name="Pajuelo D."/>
            <person name="Ebbesson L."/>
            <person name="Teles M."/>
            <person name="MacKenzie S."/>
            <person name="Amaro C."/>
        </authorList>
    </citation>
    <scope>NUCLEOTIDE SEQUENCE</scope>
</reference>
<accession>A0A0E9T0I7</accession>
<dbReference type="EMBL" id="GBXM01078441">
    <property type="protein sequence ID" value="JAH30136.1"/>
    <property type="molecule type" value="Transcribed_RNA"/>
</dbReference>
<sequence>MVYVLPLEGAEKDTPQEGFPGETGERVNKKSEKEAEVLS</sequence>
<organism evidence="2">
    <name type="scientific">Anguilla anguilla</name>
    <name type="common">European freshwater eel</name>
    <name type="synonym">Muraena anguilla</name>
    <dbReference type="NCBI Taxonomy" id="7936"/>
    <lineage>
        <taxon>Eukaryota</taxon>
        <taxon>Metazoa</taxon>
        <taxon>Chordata</taxon>
        <taxon>Craniata</taxon>
        <taxon>Vertebrata</taxon>
        <taxon>Euteleostomi</taxon>
        <taxon>Actinopterygii</taxon>
        <taxon>Neopterygii</taxon>
        <taxon>Teleostei</taxon>
        <taxon>Anguilliformes</taxon>
        <taxon>Anguillidae</taxon>
        <taxon>Anguilla</taxon>
    </lineage>
</organism>
<feature type="region of interest" description="Disordered" evidence="1">
    <location>
        <begin position="1"/>
        <end position="39"/>
    </location>
</feature>